<evidence type="ECO:0000313" key="5">
    <source>
        <dbReference type="EMBL" id="CDZ99227.1"/>
    </source>
</evidence>
<dbReference type="PANTHER" id="PTHR37312:SF1">
    <property type="entry name" value="MEMBRANE-BOUND ACYLTRANSFERASE YKRP-RELATED"/>
    <property type="match status" value="1"/>
</dbReference>
<evidence type="ECO:0000256" key="1">
    <source>
        <dbReference type="ARBA" id="ARBA00004370"/>
    </source>
</evidence>
<feature type="transmembrane region" description="Helical" evidence="3">
    <location>
        <begin position="107"/>
        <end position="129"/>
    </location>
</feature>
<dbReference type="EMBL" id="CCSE01000001">
    <property type="protein sequence ID" value="CDZ99227.1"/>
    <property type="molecule type" value="Genomic_DNA"/>
</dbReference>
<dbReference type="InterPro" id="IPR002656">
    <property type="entry name" value="Acyl_transf_3_dom"/>
</dbReference>
<sequence>MVEKKRIEWLDIAKAISIVLVVLGHSGHPFLDVYLGWFRMPLFFFLSGILFKPVMFKSFGVWAGRKTYRMMVPYFVYGTAIFAVFNLENLNMLPDHLYNLLYGGSGLQGPYGVFWFITVLLLTQILLGLMSNLYKWLQIIIVAVLFVAGHSEFIIAYDWPWNANVVMIAVFYYSLGYYGSGIIKKYHDSFLLAASSTVFAAVVIILYANGYMDYYLNLKMSSYNHFILDIIVPLLFFMPVIYISSIIAKFPVKEVFKVFGQYSIVIMYLHLPVNIFFRTVLEYDVTSFEFTVLGVMIPVITGYIFSLTKPTRLLFLGQK</sequence>
<feature type="transmembrane region" description="Helical" evidence="3">
    <location>
        <begin position="161"/>
        <end position="178"/>
    </location>
</feature>
<protein>
    <submittedName>
        <fullName evidence="5">Acyltransferase family protein</fullName>
    </submittedName>
</protein>
<feature type="transmembrane region" description="Helical" evidence="3">
    <location>
        <begin position="68"/>
        <end position="87"/>
    </location>
</feature>
<evidence type="ECO:0000313" key="6">
    <source>
        <dbReference type="Proteomes" id="UP000044136"/>
    </source>
</evidence>
<feature type="domain" description="Acyltransferase 3" evidence="4">
    <location>
        <begin position="8"/>
        <end position="305"/>
    </location>
</feature>
<feature type="transmembrane region" description="Helical" evidence="3">
    <location>
        <begin position="230"/>
        <end position="250"/>
    </location>
</feature>
<dbReference type="Pfam" id="PF01757">
    <property type="entry name" value="Acyl_transf_3"/>
    <property type="match status" value="1"/>
</dbReference>
<dbReference type="GO" id="GO:0016747">
    <property type="term" value="F:acyltransferase activity, transferring groups other than amino-acyl groups"/>
    <property type="evidence" value="ECO:0007669"/>
    <property type="project" value="InterPro"/>
</dbReference>
<feature type="transmembrane region" description="Helical" evidence="3">
    <location>
        <begin position="12"/>
        <end position="31"/>
    </location>
</feature>
<reference evidence="5 6" key="1">
    <citation type="submission" date="2014-07" db="EMBL/GenBank/DDBJ databases">
        <authorList>
            <person name="Urmite Genomes Urmite Genomes"/>
        </authorList>
    </citation>
    <scope>NUCLEOTIDE SEQUENCE [LARGE SCALE GENOMIC DNA]</scope>
    <source>
        <strain evidence="5 6">13MG44_air</strain>
    </source>
</reference>
<feature type="transmembrane region" description="Helical" evidence="3">
    <location>
        <begin position="136"/>
        <end position="155"/>
    </location>
</feature>
<keyword evidence="5" id="KW-0808">Transferase</keyword>
<dbReference type="eggNOG" id="COG3594">
    <property type="taxonomic scope" value="Bacteria"/>
</dbReference>
<feature type="transmembrane region" description="Helical" evidence="3">
    <location>
        <begin position="287"/>
        <end position="305"/>
    </location>
</feature>
<feature type="transmembrane region" description="Helical" evidence="3">
    <location>
        <begin position="37"/>
        <end position="56"/>
    </location>
</feature>
<keyword evidence="6" id="KW-1185">Reference proteome</keyword>
<feature type="transmembrane region" description="Helical" evidence="3">
    <location>
        <begin position="190"/>
        <end position="210"/>
    </location>
</feature>
<keyword evidence="3" id="KW-0472">Membrane</keyword>
<name>A0A078M1H3_9STAP</name>
<dbReference type="Proteomes" id="UP000044136">
    <property type="component" value="Unassembled WGS sequence"/>
</dbReference>
<proteinExistence type="inferred from homology"/>
<comment type="similarity">
    <text evidence="2">Belongs to the acyltransferase 3 family.</text>
</comment>
<evidence type="ECO:0000259" key="4">
    <source>
        <dbReference type="Pfam" id="PF01757"/>
    </source>
</evidence>
<gene>
    <name evidence="5" type="ORF">BN1048_00354</name>
</gene>
<feature type="transmembrane region" description="Helical" evidence="3">
    <location>
        <begin position="262"/>
        <end position="281"/>
    </location>
</feature>
<keyword evidence="3" id="KW-1133">Transmembrane helix</keyword>
<dbReference type="AlphaFoldDB" id="A0A078M1H3"/>
<dbReference type="HOGENOM" id="CLU_023915_4_0_9"/>
<comment type="subcellular location">
    <subcellularLocation>
        <location evidence="1">Membrane</location>
    </subcellularLocation>
</comment>
<accession>A0A078M1H3</accession>
<dbReference type="STRING" id="1461582.BN1048_00354"/>
<organism evidence="5 6">
    <name type="scientific">Jeotgalicoccus saudimassiliensis</name>
    <dbReference type="NCBI Taxonomy" id="1461582"/>
    <lineage>
        <taxon>Bacteria</taxon>
        <taxon>Bacillati</taxon>
        <taxon>Bacillota</taxon>
        <taxon>Bacilli</taxon>
        <taxon>Bacillales</taxon>
        <taxon>Staphylococcaceae</taxon>
        <taxon>Jeotgalicoccus</taxon>
    </lineage>
</organism>
<dbReference type="InterPro" id="IPR052734">
    <property type="entry name" value="Nod_factor_acetyltransferase"/>
</dbReference>
<keyword evidence="5" id="KW-0012">Acyltransferase</keyword>
<evidence type="ECO:0000256" key="3">
    <source>
        <dbReference type="SAM" id="Phobius"/>
    </source>
</evidence>
<evidence type="ECO:0000256" key="2">
    <source>
        <dbReference type="ARBA" id="ARBA00007400"/>
    </source>
</evidence>
<keyword evidence="3" id="KW-0812">Transmembrane</keyword>
<dbReference type="PANTHER" id="PTHR37312">
    <property type="entry name" value="MEMBRANE-BOUND ACYLTRANSFERASE YKRP-RELATED"/>
    <property type="match status" value="1"/>
</dbReference>